<keyword evidence="7" id="KW-0808">Transferase</keyword>
<dbReference type="CDD" id="cd00038">
    <property type="entry name" value="CAP_ED"/>
    <property type="match status" value="2"/>
</dbReference>
<evidence type="ECO:0000256" key="8">
    <source>
        <dbReference type="ARBA" id="ARBA00022723"/>
    </source>
</evidence>
<dbReference type="PANTHER" id="PTHR24353:SF37">
    <property type="entry name" value="CAMP-DEPENDENT PROTEIN KINASE CATALYTIC SUBUNIT PRKX"/>
    <property type="match status" value="1"/>
</dbReference>
<dbReference type="InterPro" id="IPR011009">
    <property type="entry name" value="Kinase-like_dom_sf"/>
</dbReference>
<reference evidence="20" key="1">
    <citation type="submission" date="2004-11" db="EMBL/GenBank/DDBJ databases">
        <authorList>
            <person name="Genoscope"/>
        </authorList>
    </citation>
    <scope>NUCLEOTIDE SEQUENCE</scope>
</reference>
<feature type="domain" description="Cyclic nucleotide-binding" evidence="19">
    <location>
        <begin position="357"/>
        <end position="454"/>
    </location>
</feature>
<sequence>MGNICKPQVQLPEENEVDLNKKVEIEEQRKKANHKQDNVNDQKQDSITDDQKQQQDNQDGQKLRSENNQELKRRENKKMAQIAAVIDQEVIYENIQKQDKVKSPFDYQLLLNAFSNSFIFAQLQGDDKVKVIDKMFYCTVKDQEMVFKQGDKGSSYFLIERGQCQIIINNDVKKTLKSGEAFGELALLYNAPRSASVKAIGDCAFWAIDRNTVRKVIEEISLKDYEQNKEFIQKVQFFESLTDEQRTAITSVLITLNFKAGEIIVNEGDQADSFFIIKKGEIEISKGGKQLRIMQQGDSLGEQALQSNSVRGATAKAHKDVILLALSRDDLTRILGDKIQTIMFLNLQRWAFERHPILKQLTKLQVERIVSSMEQKQFKQGEVILEKGQQCTHLIVVLTANMQYGQQSIEKGQMFGDKFLEQQNQNLTDSLTMKSDGLISQIQIKVFFEIIGGTLEQIFLKNEKAHDRFIKKEEGQKKDQYDHFKLDELISIKKLGQGQFGNVYLVHNKTDKKNYALKCISKFQIIEQNLEKHLAQEKQTLQTANFPLIMHFVKSFQDKNYIYFLEEYIKGMELFDVIREIGLLNTYDSQFYIGSLILCMEYLHLNNIIYRDIKPENIMVDDKGFMKLIDLGTAKNLKNKNGRTYTIIGTPHYMAPEILSGKGYTYSVDLWSIGICLYEFMCGNVPYAEDAEDPYDIYEEIQKKALSFPSVLKDRKAKKLIEQLLSKTPELRLGSSYASLKNNQFFEHFDYDSLMNRDLKPPYLPPKSKLQSDKEIQKAIQAGKLITEEIKSDPTTTNNIYKPEKARDPNWDKDY</sequence>
<keyword evidence="5" id="KW-0723">Serine/threonine-protein kinase</keyword>
<feature type="region of interest" description="Disordered" evidence="17">
    <location>
        <begin position="791"/>
        <end position="815"/>
    </location>
</feature>
<dbReference type="InterPro" id="IPR018490">
    <property type="entry name" value="cNMP-bd_dom_sf"/>
</dbReference>
<dbReference type="PRINTS" id="PR00103">
    <property type="entry name" value="CAMPKINASE"/>
</dbReference>
<dbReference type="PROSITE" id="PS00107">
    <property type="entry name" value="PROTEIN_KINASE_ATP"/>
    <property type="match status" value="1"/>
</dbReference>
<dbReference type="SMART" id="SM00100">
    <property type="entry name" value="cNMP"/>
    <property type="match status" value="3"/>
</dbReference>
<comment type="subcellular location">
    <subcellularLocation>
        <location evidence="3">Cytoplasm</location>
    </subcellularLocation>
    <subcellularLocation>
        <location evidence="2">Endomembrane system</location>
    </subcellularLocation>
</comment>
<evidence type="ECO:0000259" key="19">
    <source>
        <dbReference type="PROSITE" id="PS50042"/>
    </source>
</evidence>
<dbReference type="GO" id="GO:0030553">
    <property type="term" value="F:cGMP binding"/>
    <property type="evidence" value="ECO:0007669"/>
    <property type="project" value="UniProtKB-KW"/>
</dbReference>
<dbReference type="PANTHER" id="PTHR24353">
    <property type="entry name" value="CYCLIC NUCLEOTIDE-DEPENDENT PROTEIN KINASE"/>
    <property type="match status" value="1"/>
</dbReference>
<feature type="domain" description="Protein kinase" evidence="18">
    <location>
        <begin position="489"/>
        <end position="746"/>
    </location>
</feature>
<keyword evidence="9 16" id="KW-0547">Nucleotide-binding</keyword>
<dbReference type="Gene3D" id="3.30.200.20">
    <property type="entry name" value="Phosphorylase Kinase, domain 1"/>
    <property type="match status" value="1"/>
</dbReference>
<keyword evidence="14" id="KW-0472">Membrane</keyword>
<comment type="cofactor">
    <cofactor evidence="1">
        <name>Mg(2+)</name>
        <dbReference type="ChEBI" id="CHEBI:18420"/>
    </cofactor>
</comment>
<proteinExistence type="predicted"/>
<evidence type="ECO:0000256" key="10">
    <source>
        <dbReference type="ARBA" id="ARBA00022777"/>
    </source>
</evidence>
<evidence type="ECO:0000256" key="4">
    <source>
        <dbReference type="ARBA" id="ARBA00022490"/>
    </source>
</evidence>
<keyword evidence="10 20" id="KW-0418">Kinase</keyword>
<dbReference type="InterPro" id="IPR014710">
    <property type="entry name" value="RmlC-like_jellyroll"/>
</dbReference>
<dbReference type="InterPro" id="IPR017441">
    <property type="entry name" value="Protein_kinase_ATP_BS"/>
</dbReference>
<dbReference type="Pfam" id="PF00069">
    <property type="entry name" value="Pkinase"/>
    <property type="match status" value="1"/>
</dbReference>
<dbReference type="PROSITE" id="PS50011">
    <property type="entry name" value="PROTEIN_KINASE_DOM"/>
    <property type="match status" value="1"/>
</dbReference>
<keyword evidence="4" id="KW-0963">Cytoplasm</keyword>
<evidence type="ECO:0000256" key="13">
    <source>
        <dbReference type="ARBA" id="ARBA00022992"/>
    </source>
</evidence>
<evidence type="ECO:0000256" key="7">
    <source>
        <dbReference type="ARBA" id="ARBA00022679"/>
    </source>
</evidence>
<dbReference type="GO" id="GO:0005524">
    <property type="term" value="F:ATP binding"/>
    <property type="evidence" value="ECO:0007669"/>
    <property type="project" value="UniProtKB-UniRule"/>
</dbReference>
<evidence type="ECO:0000256" key="14">
    <source>
        <dbReference type="ARBA" id="ARBA00023136"/>
    </source>
</evidence>
<keyword evidence="12" id="KW-0460">Magnesium</keyword>
<name>Q3M0W6_PARTE</name>
<feature type="compositionally biased region" description="Basic and acidic residues" evidence="17">
    <location>
        <begin position="802"/>
        <end position="815"/>
    </location>
</feature>
<dbReference type="GO" id="GO:0046872">
    <property type="term" value="F:metal ion binding"/>
    <property type="evidence" value="ECO:0007669"/>
    <property type="project" value="UniProtKB-KW"/>
</dbReference>
<evidence type="ECO:0000256" key="12">
    <source>
        <dbReference type="ARBA" id="ARBA00022842"/>
    </source>
</evidence>
<evidence type="ECO:0000313" key="20">
    <source>
        <dbReference type="EMBL" id="CAH74209.1"/>
    </source>
</evidence>
<dbReference type="SUPFAM" id="SSF56112">
    <property type="entry name" value="Protein kinase-like (PK-like)"/>
    <property type="match status" value="1"/>
</dbReference>
<dbReference type="CDD" id="cd05572">
    <property type="entry name" value="STKc_cGK"/>
    <property type="match status" value="1"/>
</dbReference>
<evidence type="ECO:0000256" key="2">
    <source>
        <dbReference type="ARBA" id="ARBA00004308"/>
    </source>
</evidence>
<keyword evidence="8" id="KW-0479">Metal-binding</keyword>
<protein>
    <recommendedName>
        <fullName evidence="15">cGMP-dependent protein kinase</fullName>
    </recommendedName>
</protein>
<evidence type="ECO:0000256" key="1">
    <source>
        <dbReference type="ARBA" id="ARBA00001946"/>
    </source>
</evidence>
<evidence type="ECO:0000256" key="6">
    <source>
        <dbReference type="ARBA" id="ARBA00022535"/>
    </source>
</evidence>
<dbReference type="EMBL" id="CR856019">
    <property type="protein sequence ID" value="CAH74209.1"/>
    <property type="molecule type" value="Genomic_DNA"/>
</dbReference>
<feature type="region of interest" description="Disordered" evidence="17">
    <location>
        <begin position="1"/>
        <end position="76"/>
    </location>
</feature>
<dbReference type="GO" id="GO:0012505">
    <property type="term" value="C:endomembrane system"/>
    <property type="evidence" value="ECO:0007669"/>
    <property type="project" value="UniProtKB-SubCell"/>
</dbReference>
<keyword evidence="11 16" id="KW-0067">ATP-binding</keyword>
<dbReference type="PROSITE" id="PS00889">
    <property type="entry name" value="CNMP_BINDING_2"/>
    <property type="match status" value="1"/>
</dbReference>
<dbReference type="FunFam" id="2.60.120.10:FF:000154">
    <property type="entry name" value="cGMP-dependent protein kinase 1-4"/>
    <property type="match status" value="1"/>
</dbReference>
<dbReference type="AlphaFoldDB" id="Q3M0W6"/>
<dbReference type="Gene3D" id="1.10.510.10">
    <property type="entry name" value="Transferase(Phosphotransferase) domain 1"/>
    <property type="match status" value="1"/>
</dbReference>
<gene>
    <name evidence="20" type="primary">pkg6-1</name>
</gene>
<feature type="compositionally biased region" description="Basic and acidic residues" evidence="17">
    <location>
        <begin position="18"/>
        <end position="73"/>
    </location>
</feature>
<dbReference type="PROSITE" id="PS50042">
    <property type="entry name" value="CNMP_BINDING_3"/>
    <property type="match status" value="3"/>
</dbReference>
<evidence type="ECO:0000256" key="9">
    <source>
        <dbReference type="ARBA" id="ARBA00022741"/>
    </source>
</evidence>
<evidence type="ECO:0000256" key="11">
    <source>
        <dbReference type="ARBA" id="ARBA00022840"/>
    </source>
</evidence>
<accession>Q3M0W6</accession>
<evidence type="ECO:0000256" key="15">
    <source>
        <dbReference type="ARBA" id="ARBA00024113"/>
    </source>
</evidence>
<dbReference type="InterPro" id="IPR000595">
    <property type="entry name" value="cNMP-bd_dom"/>
</dbReference>
<evidence type="ECO:0000256" key="16">
    <source>
        <dbReference type="PROSITE-ProRule" id="PRU10141"/>
    </source>
</evidence>
<dbReference type="Gene3D" id="2.60.120.10">
    <property type="entry name" value="Jelly Rolls"/>
    <property type="match status" value="3"/>
</dbReference>
<evidence type="ECO:0000256" key="3">
    <source>
        <dbReference type="ARBA" id="ARBA00004496"/>
    </source>
</evidence>
<organism evidence="20">
    <name type="scientific">Paramecium tetraurelia</name>
    <dbReference type="NCBI Taxonomy" id="5888"/>
    <lineage>
        <taxon>Eukaryota</taxon>
        <taxon>Sar</taxon>
        <taxon>Alveolata</taxon>
        <taxon>Ciliophora</taxon>
        <taxon>Intramacronucleata</taxon>
        <taxon>Oligohymenophorea</taxon>
        <taxon>Peniculida</taxon>
        <taxon>Parameciidae</taxon>
        <taxon>Paramecium</taxon>
    </lineage>
</organism>
<dbReference type="SUPFAM" id="SSF51206">
    <property type="entry name" value="cAMP-binding domain-like"/>
    <property type="match status" value="3"/>
</dbReference>
<dbReference type="PROSITE" id="PS00888">
    <property type="entry name" value="CNMP_BINDING_1"/>
    <property type="match status" value="1"/>
</dbReference>
<dbReference type="InterPro" id="IPR000719">
    <property type="entry name" value="Prot_kinase_dom"/>
</dbReference>
<dbReference type="GO" id="GO:0004692">
    <property type="term" value="F:cGMP-dependent protein kinase activity"/>
    <property type="evidence" value="ECO:0007669"/>
    <property type="project" value="InterPro"/>
</dbReference>
<dbReference type="InterPro" id="IPR008271">
    <property type="entry name" value="Ser/Thr_kinase_AS"/>
</dbReference>
<evidence type="ECO:0000256" key="17">
    <source>
        <dbReference type="SAM" id="MobiDB-lite"/>
    </source>
</evidence>
<dbReference type="InterPro" id="IPR018488">
    <property type="entry name" value="cNMP-bd_CS"/>
</dbReference>
<dbReference type="PROSITE" id="PS00108">
    <property type="entry name" value="PROTEIN_KINASE_ST"/>
    <property type="match status" value="1"/>
</dbReference>
<reference evidence="20" key="2">
    <citation type="submission" date="2005-09" db="EMBL/GenBank/DDBJ databases">
        <title>Identification of a multigene family encoding cGMP-dependent protein kinases in Paramecium tetraurelia cells.</title>
        <authorList>
            <person name="Kissmehl R."/>
            <person name="Krueger T."/>
            <person name="Treptau T."/>
            <person name="Froissard M."/>
            <person name="Plattner H."/>
        </authorList>
    </citation>
    <scope>NUCLEOTIDE SEQUENCE</scope>
</reference>
<dbReference type="FunFam" id="2.60.120.10:FF:000089">
    <property type="entry name" value="cGMP-dependent protein kinase 5-1"/>
    <property type="match status" value="1"/>
</dbReference>
<keyword evidence="13" id="KW-0142">cGMP-binding</keyword>
<dbReference type="Pfam" id="PF00027">
    <property type="entry name" value="cNMP_binding"/>
    <property type="match status" value="2"/>
</dbReference>
<keyword evidence="6" id="KW-0140">cGMP</keyword>
<dbReference type="SMART" id="SM00220">
    <property type="entry name" value="S_TKc"/>
    <property type="match status" value="1"/>
</dbReference>
<dbReference type="InterPro" id="IPR035014">
    <property type="entry name" value="STKc_cGK"/>
</dbReference>
<evidence type="ECO:0000259" key="18">
    <source>
        <dbReference type="PROSITE" id="PS50011"/>
    </source>
</evidence>
<dbReference type="GO" id="GO:0005737">
    <property type="term" value="C:cytoplasm"/>
    <property type="evidence" value="ECO:0007669"/>
    <property type="project" value="UniProtKB-SubCell"/>
</dbReference>
<feature type="domain" description="Cyclic nucleotide-binding" evidence="19">
    <location>
        <begin position="119"/>
        <end position="234"/>
    </location>
</feature>
<feature type="domain" description="Cyclic nucleotide-binding" evidence="19">
    <location>
        <begin position="237"/>
        <end position="336"/>
    </location>
</feature>
<dbReference type="FunFam" id="2.60.120.10:FF:000123">
    <property type="entry name" value="cGMP-dependent protein kinase 14-1"/>
    <property type="match status" value="1"/>
</dbReference>
<feature type="binding site" evidence="16">
    <location>
        <position position="518"/>
    </location>
    <ligand>
        <name>ATP</name>
        <dbReference type="ChEBI" id="CHEBI:30616"/>
    </ligand>
</feature>
<evidence type="ECO:0000256" key="5">
    <source>
        <dbReference type="ARBA" id="ARBA00022527"/>
    </source>
</evidence>